<protein>
    <recommendedName>
        <fullName evidence="1">Aminoglycoside phosphotransferase domain-containing protein</fullName>
    </recommendedName>
</protein>
<proteinExistence type="predicted"/>
<evidence type="ECO:0000313" key="2">
    <source>
        <dbReference type="EMBL" id="PGH29812.1"/>
    </source>
</evidence>
<dbReference type="AlphaFoldDB" id="A0A2B7Z9X5"/>
<reference evidence="2 3" key="1">
    <citation type="submission" date="2017-10" db="EMBL/GenBank/DDBJ databases">
        <title>Comparative genomics in systemic dimorphic fungi from Ajellomycetaceae.</title>
        <authorList>
            <person name="Munoz J.F."/>
            <person name="Mcewen J.G."/>
            <person name="Clay O.K."/>
            <person name="Cuomo C.A."/>
        </authorList>
    </citation>
    <scope>NUCLEOTIDE SEQUENCE [LARGE SCALE GENOMIC DNA]</scope>
    <source>
        <strain evidence="2 3">UAMH4076</strain>
    </source>
</reference>
<dbReference type="Pfam" id="PF01636">
    <property type="entry name" value="APH"/>
    <property type="match status" value="1"/>
</dbReference>
<evidence type="ECO:0000259" key="1">
    <source>
        <dbReference type="Pfam" id="PF01636"/>
    </source>
</evidence>
<feature type="domain" description="Aminoglycoside phosphotransferase" evidence="1">
    <location>
        <begin position="347"/>
        <end position="554"/>
    </location>
</feature>
<name>A0A2B7Z9X5_9EURO</name>
<evidence type="ECO:0000313" key="3">
    <source>
        <dbReference type="Proteomes" id="UP000226031"/>
    </source>
</evidence>
<dbReference type="Gene3D" id="3.90.1200.10">
    <property type="match status" value="1"/>
</dbReference>
<dbReference type="InterPro" id="IPR051678">
    <property type="entry name" value="AGP_Transferase"/>
</dbReference>
<organism evidence="2 3">
    <name type="scientific">[Emmonsia] crescens</name>
    <dbReference type="NCBI Taxonomy" id="73230"/>
    <lineage>
        <taxon>Eukaryota</taxon>
        <taxon>Fungi</taxon>
        <taxon>Dikarya</taxon>
        <taxon>Ascomycota</taxon>
        <taxon>Pezizomycotina</taxon>
        <taxon>Eurotiomycetes</taxon>
        <taxon>Eurotiomycetidae</taxon>
        <taxon>Onygenales</taxon>
        <taxon>Ajellomycetaceae</taxon>
        <taxon>Emergomyces</taxon>
    </lineage>
</organism>
<dbReference type="PANTHER" id="PTHR21310:SF58">
    <property type="entry name" value="AMINOGLYCOSIDE PHOSPHOTRANSFERASE DOMAIN-CONTAINING PROTEIN"/>
    <property type="match status" value="1"/>
</dbReference>
<dbReference type="EMBL" id="PDND01000210">
    <property type="protein sequence ID" value="PGH29812.1"/>
    <property type="molecule type" value="Genomic_DNA"/>
</dbReference>
<sequence length="575" mass="66740">MTSLPKNIRDSASQLFFQNKESPQYKASLIISSLPHPDRAILGCFIEDAADPQEAARYFLRVILSSDGSSASADIVSHFLLTWKILIEKFRPIEAHSLSIEDRDIIYKRDGGSCCVTRTPFKTVSDRDAKFVHVVPPRVFEDSQLSKGSSMLDMLKVFISEELFKKIPLNFAAVQCSSLERFDNVWLLSTETFETMRTGTIFFKVQTWENQPEPSLKQTYLVETNLFTPKRDYRTAVQTRSMALENRIPEQAFIVSEELLSLHARFSQALAWIETTKYIGVHFDRVNRPTRLFPFLPTGLCRVFKRIWVALPRFMRARIYDALVLAGLRLYGTTLSMTVYRLPFGLYLRRGSPNLASKYRVEANTLQIVEKLTRIPAPRAIDVLETRRFSYLLMTRVPGRPIGQMVNSMTDEQMEQAVVDLKQYIFELRKIPKNKTSEFQICNSMGGGILDWRIPDSQREELRFSTESEFNKYLTDPFWNEIRKRAAVSHDVQHDIVFTHGDLNPRNILFENGKISGIVDWENAGWFPEYWEYTKAHYTVRSLIRWLADFVDQVFKEYRDELIVENMLSDLLSPF</sequence>
<dbReference type="SUPFAM" id="SSF56112">
    <property type="entry name" value="Protein kinase-like (PK-like)"/>
    <property type="match status" value="1"/>
</dbReference>
<dbReference type="CDD" id="cd05120">
    <property type="entry name" value="APH_ChoK_like"/>
    <property type="match status" value="1"/>
</dbReference>
<dbReference type="VEuPathDB" id="FungiDB:EMCG_04987"/>
<accession>A0A2B7Z9X5</accession>
<keyword evidence="3" id="KW-1185">Reference proteome</keyword>
<dbReference type="InterPro" id="IPR002575">
    <property type="entry name" value="Aminoglycoside_PTrfase"/>
</dbReference>
<gene>
    <name evidence="2" type="ORF">GX50_07420</name>
</gene>
<dbReference type="STRING" id="73230.A0A2B7Z9X5"/>
<dbReference type="InterPro" id="IPR011009">
    <property type="entry name" value="Kinase-like_dom_sf"/>
</dbReference>
<dbReference type="PANTHER" id="PTHR21310">
    <property type="entry name" value="AMINOGLYCOSIDE PHOSPHOTRANSFERASE-RELATED-RELATED"/>
    <property type="match status" value="1"/>
</dbReference>
<dbReference type="Proteomes" id="UP000226031">
    <property type="component" value="Unassembled WGS sequence"/>
</dbReference>
<comment type="caution">
    <text evidence="2">The sequence shown here is derived from an EMBL/GenBank/DDBJ whole genome shotgun (WGS) entry which is preliminary data.</text>
</comment>